<reference evidence="1" key="2">
    <citation type="journal article" date="2015" name="Data Brief">
        <title>Shoot transcriptome of the giant reed, Arundo donax.</title>
        <authorList>
            <person name="Barrero R.A."/>
            <person name="Guerrero F.D."/>
            <person name="Moolhuijzen P."/>
            <person name="Goolsby J.A."/>
            <person name="Tidwell J."/>
            <person name="Bellgard S.E."/>
            <person name="Bellgard M.I."/>
        </authorList>
    </citation>
    <scope>NUCLEOTIDE SEQUENCE</scope>
    <source>
        <tissue evidence="1">Shoot tissue taken approximately 20 cm above the soil surface</tissue>
    </source>
</reference>
<proteinExistence type="predicted"/>
<evidence type="ECO:0008006" key="2">
    <source>
        <dbReference type="Google" id="ProtNLM"/>
    </source>
</evidence>
<dbReference type="EMBL" id="GBRH01207792">
    <property type="protein sequence ID" value="JAD90103.1"/>
    <property type="molecule type" value="Transcribed_RNA"/>
</dbReference>
<dbReference type="AlphaFoldDB" id="A0A0A9DTW6"/>
<name>A0A0A9DTW6_ARUDO</name>
<organism evidence="1">
    <name type="scientific">Arundo donax</name>
    <name type="common">Giant reed</name>
    <name type="synonym">Donax arundinaceus</name>
    <dbReference type="NCBI Taxonomy" id="35708"/>
    <lineage>
        <taxon>Eukaryota</taxon>
        <taxon>Viridiplantae</taxon>
        <taxon>Streptophyta</taxon>
        <taxon>Embryophyta</taxon>
        <taxon>Tracheophyta</taxon>
        <taxon>Spermatophyta</taxon>
        <taxon>Magnoliopsida</taxon>
        <taxon>Liliopsida</taxon>
        <taxon>Poales</taxon>
        <taxon>Poaceae</taxon>
        <taxon>PACMAD clade</taxon>
        <taxon>Arundinoideae</taxon>
        <taxon>Arundineae</taxon>
        <taxon>Arundo</taxon>
    </lineage>
</organism>
<sequence length="88" mass="10204">MLLQHFHHQLGTSSQRAHALNWNFLDIQRHELSHLDEDLSEQEVQRAIQELPSEKAPGPDGYIGLFYKTCWTIVKHDLLGALNQIFNL</sequence>
<reference evidence="1" key="1">
    <citation type="submission" date="2014-09" db="EMBL/GenBank/DDBJ databases">
        <authorList>
            <person name="Magalhaes I.L.F."/>
            <person name="Oliveira U."/>
            <person name="Santos F.R."/>
            <person name="Vidigal T.H.D.A."/>
            <person name="Brescovit A.D."/>
            <person name="Santos A.J."/>
        </authorList>
    </citation>
    <scope>NUCLEOTIDE SEQUENCE</scope>
    <source>
        <tissue evidence="1">Shoot tissue taken approximately 20 cm above the soil surface</tissue>
    </source>
</reference>
<accession>A0A0A9DTW6</accession>
<evidence type="ECO:0000313" key="1">
    <source>
        <dbReference type="EMBL" id="JAD90103.1"/>
    </source>
</evidence>
<protein>
    <recommendedName>
        <fullName evidence="2">Reverse transcriptase domain-containing protein</fullName>
    </recommendedName>
</protein>